<name>A0ABU9Z3J9_9RHOO</name>
<evidence type="ECO:0000256" key="1">
    <source>
        <dbReference type="ARBA" id="ARBA00006845"/>
    </source>
</evidence>
<comment type="similarity">
    <text evidence="1">Belongs to the barstar family.</text>
</comment>
<accession>A0ABU9Z3J9</accession>
<gene>
    <name evidence="3" type="ORF">ABDB84_19300</name>
</gene>
<reference evidence="3 4" key="1">
    <citation type="journal article" date="2018" name="Int. J. Syst. Evol. Microbiol.">
        <title>Uliginosibacterium sediminicola sp. nov., isolated from freshwater sediment.</title>
        <authorList>
            <person name="Hwang W.M."/>
            <person name="Kim S.M."/>
            <person name="Kang K."/>
            <person name="Ahn T.Y."/>
        </authorList>
    </citation>
    <scope>NUCLEOTIDE SEQUENCE [LARGE SCALE GENOMIC DNA]</scope>
    <source>
        <strain evidence="3 4">M1-21</strain>
    </source>
</reference>
<keyword evidence="4" id="KW-1185">Reference proteome</keyword>
<evidence type="ECO:0000313" key="4">
    <source>
        <dbReference type="Proteomes" id="UP001410394"/>
    </source>
</evidence>
<feature type="domain" description="Barstar (barnase inhibitor)" evidence="2">
    <location>
        <begin position="40"/>
        <end position="134"/>
    </location>
</feature>
<proteinExistence type="inferred from homology"/>
<evidence type="ECO:0000259" key="2">
    <source>
        <dbReference type="Pfam" id="PF01337"/>
    </source>
</evidence>
<protein>
    <submittedName>
        <fullName evidence="3">Barstar family protein</fullName>
    </submittedName>
</protein>
<dbReference type="EMBL" id="JBDIVE010000017">
    <property type="protein sequence ID" value="MEN3070638.1"/>
    <property type="molecule type" value="Genomic_DNA"/>
</dbReference>
<dbReference type="Pfam" id="PF01337">
    <property type="entry name" value="Barstar"/>
    <property type="match status" value="1"/>
</dbReference>
<dbReference type="Gene3D" id="3.30.370.10">
    <property type="entry name" value="Barstar-like"/>
    <property type="match status" value="1"/>
</dbReference>
<dbReference type="SUPFAM" id="SSF52038">
    <property type="entry name" value="Barstar-related"/>
    <property type="match status" value="1"/>
</dbReference>
<evidence type="ECO:0000313" key="3">
    <source>
        <dbReference type="EMBL" id="MEN3070638.1"/>
    </source>
</evidence>
<organism evidence="3 4">
    <name type="scientific">Uliginosibacterium sediminicola</name>
    <dbReference type="NCBI Taxonomy" id="2024550"/>
    <lineage>
        <taxon>Bacteria</taxon>
        <taxon>Pseudomonadati</taxon>
        <taxon>Pseudomonadota</taxon>
        <taxon>Betaproteobacteria</taxon>
        <taxon>Rhodocyclales</taxon>
        <taxon>Zoogloeaceae</taxon>
        <taxon>Uliginosibacterium</taxon>
    </lineage>
</organism>
<sequence>MKQHSTPRALLADAQASGIFQVPMQHAADIVSVAQALGFRVWALDLATLNDDAELLQALARVAEFPAWFGGNWDAAADCLNDLSWNPASGYLLSIHGSSRDLLRLQAGWTQLVDILGGASQLWKADNVPFWVLVEAPAQHLAPWPPKC</sequence>
<dbReference type="InterPro" id="IPR000468">
    <property type="entry name" value="Barstar"/>
</dbReference>
<dbReference type="RefSeq" id="WP_345921418.1">
    <property type="nucleotide sequence ID" value="NZ_JBDIVE010000017.1"/>
</dbReference>
<dbReference type="InterPro" id="IPR035905">
    <property type="entry name" value="Barstar-like_sf"/>
</dbReference>
<comment type="caution">
    <text evidence="3">The sequence shown here is derived from an EMBL/GenBank/DDBJ whole genome shotgun (WGS) entry which is preliminary data.</text>
</comment>
<dbReference type="Proteomes" id="UP001410394">
    <property type="component" value="Unassembled WGS sequence"/>
</dbReference>